<evidence type="ECO:0000313" key="1">
    <source>
        <dbReference type="EMBL" id="QPB07874.1"/>
    </source>
</evidence>
<evidence type="ECO:0000313" key="2">
    <source>
        <dbReference type="Proteomes" id="UP000663144"/>
    </source>
</evidence>
<reference evidence="1" key="1">
    <citation type="submission" date="2020-10" db="EMBL/GenBank/DDBJ databases">
        <title>The Isolation and Genome Sequence of a Novel Cyanophage S-H38 from the Yellow Sea, China.</title>
        <authorList>
            <person name="Jiang T."/>
        </authorList>
    </citation>
    <scope>NUCLEOTIDE SEQUENCE</scope>
</reference>
<sequence length="150" mass="17121">MSANTSNRLLISEILQKASNAKTKAQKIKILQDYNSQALRSILIWNYDDSVVSLLPEGEVPYRPNEAPAGTEHTILEKEYAKLFNFIKGGNFDLKQPARENMFIRMLEGLHESEAEVLCLVKDHNLQKKYRITEAVVKEAFPEIKWGGRS</sequence>
<dbReference type="KEGG" id="vg:77946570"/>
<dbReference type="Proteomes" id="UP000663144">
    <property type="component" value="Segment"/>
</dbReference>
<dbReference type="GeneID" id="77946570"/>
<dbReference type="RefSeq" id="YP_010670365.1">
    <property type="nucleotide sequence ID" value="NC_070964.1"/>
</dbReference>
<organism evidence="1 2">
    <name type="scientific">Synechococcus phage S-H38</name>
    <dbReference type="NCBI Taxonomy" id="2783673"/>
    <lineage>
        <taxon>Viruses</taxon>
        <taxon>Duplodnaviria</taxon>
        <taxon>Heunggongvirae</taxon>
        <taxon>Uroviricota</taxon>
        <taxon>Caudoviricetes</taxon>
        <taxon>Pantevenvirales</taxon>
        <taxon>Kyanoviridae</taxon>
        <taxon>Yellowseavirus</taxon>
        <taxon>Yellowseavirus thirtyeight</taxon>
    </lineage>
</organism>
<dbReference type="EMBL" id="MW117965">
    <property type="protein sequence ID" value="QPB07874.1"/>
    <property type="molecule type" value="Genomic_DNA"/>
</dbReference>
<accession>A0A873WS35</accession>
<keyword evidence="2" id="KW-1185">Reference proteome</keyword>
<protein>
    <submittedName>
        <fullName evidence="1">Uncharacterized protein</fullName>
    </submittedName>
</protein>
<dbReference type="Pfam" id="PF20025">
    <property type="entry name" value="DUF6433"/>
    <property type="match status" value="1"/>
</dbReference>
<proteinExistence type="predicted"/>
<name>A0A873WS35_9CAUD</name>
<dbReference type="InterPro" id="IPR045491">
    <property type="entry name" value="DUF6433"/>
</dbReference>